<feature type="chain" id="PRO_5031064640" evidence="1">
    <location>
        <begin position="31"/>
        <end position="532"/>
    </location>
</feature>
<dbReference type="Proteomes" id="UP000517547">
    <property type="component" value="Unassembled WGS sequence"/>
</dbReference>
<evidence type="ECO:0000259" key="2">
    <source>
        <dbReference type="Pfam" id="PF01425"/>
    </source>
</evidence>
<dbReference type="Pfam" id="PF01425">
    <property type="entry name" value="Amidase"/>
    <property type="match status" value="1"/>
</dbReference>
<protein>
    <submittedName>
        <fullName evidence="3">Amidase</fullName>
    </submittedName>
</protein>
<dbReference type="PANTHER" id="PTHR42678">
    <property type="entry name" value="AMIDASE"/>
    <property type="match status" value="1"/>
</dbReference>
<proteinExistence type="predicted"/>
<organism evidence="3 4">
    <name type="scientific">Pseudomonas gingeri</name>
    <dbReference type="NCBI Taxonomy" id="117681"/>
    <lineage>
        <taxon>Bacteria</taxon>
        <taxon>Pseudomonadati</taxon>
        <taxon>Pseudomonadota</taxon>
        <taxon>Gammaproteobacteria</taxon>
        <taxon>Pseudomonadales</taxon>
        <taxon>Pseudomonadaceae</taxon>
        <taxon>Pseudomonas</taxon>
    </lineage>
</organism>
<dbReference type="PANTHER" id="PTHR42678:SF34">
    <property type="entry name" value="OS04G0183300 PROTEIN"/>
    <property type="match status" value="1"/>
</dbReference>
<dbReference type="InterPro" id="IPR036928">
    <property type="entry name" value="AS_sf"/>
</dbReference>
<evidence type="ECO:0000313" key="4">
    <source>
        <dbReference type="Proteomes" id="UP000517547"/>
    </source>
</evidence>
<gene>
    <name evidence="3" type="ORF">HX845_27675</name>
</gene>
<evidence type="ECO:0000313" key="3">
    <source>
        <dbReference type="EMBL" id="NWC17466.1"/>
    </source>
</evidence>
<feature type="signal peptide" evidence="1">
    <location>
        <begin position="1"/>
        <end position="30"/>
    </location>
</feature>
<feature type="domain" description="Amidase" evidence="2">
    <location>
        <begin position="92"/>
        <end position="365"/>
    </location>
</feature>
<dbReference type="EMBL" id="JACAQE010000009">
    <property type="protein sequence ID" value="NWC17466.1"/>
    <property type="molecule type" value="Genomic_DNA"/>
</dbReference>
<reference evidence="3 4" key="1">
    <citation type="submission" date="2020-04" db="EMBL/GenBank/DDBJ databases">
        <title>Molecular characterization of pseudomonads from Agaricus bisporus reveal novel blotch 2 pathogens in Western Europe.</title>
        <authorList>
            <person name="Taparia T."/>
            <person name="Krijger M."/>
            <person name="Haynes E."/>
            <person name="Elpinstone J.G."/>
            <person name="Noble R."/>
            <person name="Van Der Wolf J."/>
        </authorList>
    </citation>
    <scope>NUCLEOTIDE SEQUENCE [LARGE SCALE GENOMIC DNA]</scope>
    <source>
        <strain evidence="3 4">IPO3738</strain>
    </source>
</reference>
<accession>A0A7Y7Y4J7</accession>
<dbReference type="SUPFAM" id="SSF75304">
    <property type="entry name" value="Amidase signature (AS) enzymes"/>
    <property type="match status" value="1"/>
</dbReference>
<dbReference type="RefSeq" id="WP_017126153.1">
    <property type="nucleotide sequence ID" value="NZ_JACAQE010000009.1"/>
</dbReference>
<sequence length="532" mass="56375">MSLPFKKCALALAQAALLNALYLTPATSLAGICETAVAASSPSTQDQALQGAEYLSASDLGERLAQGCFTSVALVQHLNERIRRLDKKMIEERAINAVLELDLEVLKVAQALDEERRQGKVRGPLHGVPVLLKDNIETGDSLQTAAGSPAMVGQPAQRDAFTVARLREAGAIILGKTNMSEWANFRGDELPDGWSGRGGQTHNPHKLDGDVCGSSSGSAAAVAAGFAPLSVGTETLGSIICPAQRNGVVGLKPSVGLLSRSGIVPGSRELDSAGPITRSVRDAALMLNAMTGLDPKDPATSQVPVAKDYSALLKEDALKGKVIGYPSRFQPGSQAMEDHPQFARALAAMKEAGAQLVPVDLPHTDWSQGETARLDRLFDMSIKRVLPDYLASRPGLPVSTLQGLIDHNESQPAEENHNQNLLKRANALVLDEGKYLQLVSELGGEARTNIDSVLGKHGLDAILGDPHPWAFLEVASVALAGYPGITVPSGLDADGMPTWVHFFAGRWSEAELLAVAYGYEQVSAQLVHPDLP</sequence>
<comment type="caution">
    <text evidence="3">The sequence shown here is derived from an EMBL/GenBank/DDBJ whole genome shotgun (WGS) entry which is preliminary data.</text>
</comment>
<dbReference type="InterPro" id="IPR023631">
    <property type="entry name" value="Amidase_dom"/>
</dbReference>
<evidence type="ECO:0000256" key="1">
    <source>
        <dbReference type="SAM" id="SignalP"/>
    </source>
</evidence>
<name>A0A7Y7Y4J7_9PSED</name>
<keyword evidence="1" id="KW-0732">Signal</keyword>
<dbReference type="Gene3D" id="3.90.1300.10">
    <property type="entry name" value="Amidase signature (AS) domain"/>
    <property type="match status" value="1"/>
</dbReference>
<dbReference type="AlphaFoldDB" id="A0A7Y7Y4J7"/>